<dbReference type="Proteomes" id="UP001212821">
    <property type="component" value="Chromosome"/>
</dbReference>
<evidence type="ECO:0000256" key="1">
    <source>
        <dbReference type="SAM" id="MobiDB-lite"/>
    </source>
</evidence>
<feature type="region of interest" description="Disordered" evidence="1">
    <location>
        <begin position="1"/>
        <end position="22"/>
    </location>
</feature>
<sequence>MTAQSTATQLPEGRYGRRDDGDSDRRLKVVGAVCGVLGLGLIAWLGGSYLLRESKINGSVPTFQVLSDSEVQLHLTVSKSDGTAGTCTVRSQSDDHAVVGVADFPVPAAGSSYDATVTLRTTARGTTAELLGCTPAKAK</sequence>
<name>A0ABY7Q3P5_9ACTN</name>
<feature type="transmembrane region" description="Helical" evidence="2">
    <location>
        <begin position="29"/>
        <end position="51"/>
    </location>
</feature>
<evidence type="ECO:0000313" key="4">
    <source>
        <dbReference type="Proteomes" id="UP001212821"/>
    </source>
</evidence>
<dbReference type="RefSeq" id="WP_270144533.1">
    <property type="nucleotide sequence ID" value="NZ_CP115450.1"/>
</dbReference>
<gene>
    <name evidence="3" type="ORF">O1G21_16320</name>
</gene>
<protein>
    <submittedName>
        <fullName evidence="3">DUF4307 domain-containing protein</fullName>
    </submittedName>
</protein>
<evidence type="ECO:0000313" key="3">
    <source>
        <dbReference type="EMBL" id="WBP87254.1"/>
    </source>
</evidence>
<proteinExistence type="predicted"/>
<keyword evidence="2" id="KW-0472">Membrane</keyword>
<keyword evidence="2" id="KW-0812">Transmembrane</keyword>
<organism evidence="3 4">
    <name type="scientific">Kitasatospora cathayae</name>
    <dbReference type="NCBI Taxonomy" id="3004092"/>
    <lineage>
        <taxon>Bacteria</taxon>
        <taxon>Bacillati</taxon>
        <taxon>Actinomycetota</taxon>
        <taxon>Actinomycetes</taxon>
        <taxon>Kitasatosporales</taxon>
        <taxon>Streptomycetaceae</taxon>
        <taxon>Kitasatospora</taxon>
    </lineage>
</organism>
<dbReference type="InterPro" id="IPR025443">
    <property type="entry name" value="DUF4307"/>
</dbReference>
<reference evidence="4" key="1">
    <citation type="submission" date="2022-12" db="EMBL/GenBank/DDBJ databases">
        <authorList>
            <person name="Mo P."/>
        </authorList>
    </citation>
    <scope>NUCLEOTIDE SEQUENCE [LARGE SCALE GENOMIC DNA]</scope>
    <source>
        <strain evidence="4">HUAS 3-15</strain>
    </source>
</reference>
<dbReference type="Pfam" id="PF14155">
    <property type="entry name" value="DUF4307"/>
    <property type="match status" value="1"/>
</dbReference>
<evidence type="ECO:0000256" key="2">
    <source>
        <dbReference type="SAM" id="Phobius"/>
    </source>
</evidence>
<dbReference type="EMBL" id="CP115450">
    <property type="protein sequence ID" value="WBP87254.1"/>
    <property type="molecule type" value="Genomic_DNA"/>
</dbReference>
<keyword evidence="2" id="KW-1133">Transmembrane helix</keyword>
<keyword evidence="4" id="KW-1185">Reference proteome</keyword>
<accession>A0ABY7Q3P5</accession>